<accession>A0ACB9RKU2</accession>
<keyword evidence="2" id="KW-1185">Reference proteome</keyword>
<dbReference type="Proteomes" id="UP001057402">
    <property type="component" value="Chromosome 3"/>
</dbReference>
<sequence length="163" mass="17225">MSPARAWFLAMAIFVACYPSLTEATTYTVGDAFGWAVPSNTSYYQTWAADKTFVVGDVLNFTWTGTHDVADNISKADYDACTKVGTVLGSPVLIKLETNGSQYYICTVGPHCSLGQKLAITVMASTTNSTTPSPSAVAPSAATSTSKSIDLLNLAVLLFVLFG</sequence>
<organism evidence="1 2">
    <name type="scientific">Melastoma candidum</name>
    <dbReference type="NCBI Taxonomy" id="119954"/>
    <lineage>
        <taxon>Eukaryota</taxon>
        <taxon>Viridiplantae</taxon>
        <taxon>Streptophyta</taxon>
        <taxon>Embryophyta</taxon>
        <taxon>Tracheophyta</taxon>
        <taxon>Spermatophyta</taxon>
        <taxon>Magnoliopsida</taxon>
        <taxon>eudicotyledons</taxon>
        <taxon>Gunneridae</taxon>
        <taxon>Pentapetalae</taxon>
        <taxon>rosids</taxon>
        <taxon>malvids</taxon>
        <taxon>Myrtales</taxon>
        <taxon>Melastomataceae</taxon>
        <taxon>Melastomatoideae</taxon>
        <taxon>Melastomateae</taxon>
        <taxon>Melastoma</taxon>
    </lineage>
</organism>
<proteinExistence type="predicted"/>
<protein>
    <submittedName>
        <fullName evidence="1">Uncharacterized protein</fullName>
    </submittedName>
</protein>
<dbReference type="EMBL" id="CM042882">
    <property type="protein sequence ID" value="KAI4379479.1"/>
    <property type="molecule type" value="Genomic_DNA"/>
</dbReference>
<reference evidence="2" key="1">
    <citation type="journal article" date="2023" name="Front. Plant Sci.">
        <title>Chromosomal-level genome assembly of Melastoma candidum provides insights into trichome evolution.</title>
        <authorList>
            <person name="Zhong Y."/>
            <person name="Wu W."/>
            <person name="Sun C."/>
            <person name="Zou P."/>
            <person name="Liu Y."/>
            <person name="Dai S."/>
            <person name="Zhou R."/>
        </authorList>
    </citation>
    <scope>NUCLEOTIDE SEQUENCE [LARGE SCALE GENOMIC DNA]</scope>
</reference>
<evidence type="ECO:0000313" key="1">
    <source>
        <dbReference type="EMBL" id="KAI4379479.1"/>
    </source>
</evidence>
<evidence type="ECO:0000313" key="2">
    <source>
        <dbReference type="Proteomes" id="UP001057402"/>
    </source>
</evidence>
<gene>
    <name evidence="1" type="ORF">MLD38_005770</name>
</gene>
<comment type="caution">
    <text evidence="1">The sequence shown here is derived from an EMBL/GenBank/DDBJ whole genome shotgun (WGS) entry which is preliminary data.</text>
</comment>
<name>A0ACB9RKU2_9MYRT</name>